<evidence type="ECO:0000313" key="3">
    <source>
        <dbReference type="Proteomes" id="UP000078561"/>
    </source>
</evidence>
<dbReference type="AlphaFoldDB" id="A0A163KVG4"/>
<evidence type="ECO:0008006" key="4">
    <source>
        <dbReference type="Google" id="ProtNLM"/>
    </source>
</evidence>
<dbReference type="OrthoDB" id="2103474at2759"/>
<feature type="transmembrane region" description="Helical" evidence="1">
    <location>
        <begin position="88"/>
        <end position="108"/>
    </location>
</feature>
<proteinExistence type="predicted"/>
<dbReference type="InterPro" id="IPR025187">
    <property type="entry name" value="DUF4112"/>
</dbReference>
<dbReference type="InParanoid" id="A0A163KVG4"/>
<evidence type="ECO:0000313" key="2">
    <source>
        <dbReference type="EMBL" id="SAM00699.1"/>
    </source>
</evidence>
<dbReference type="OMA" id="DIMFKAN"/>
<dbReference type="Pfam" id="PF13430">
    <property type="entry name" value="DUF4112"/>
    <property type="match status" value="1"/>
</dbReference>
<organism evidence="2">
    <name type="scientific">Absidia glauca</name>
    <name type="common">Pin mould</name>
    <dbReference type="NCBI Taxonomy" id="4829"/>
    <lineage>
        <taxon>Eukaryota</taxon>
        <taxon>Fungi</taxon>
        <taxon>Fungi incertae sedis</taxon>
        <taxon>Mucoromycota</taxon>
        <taxon>Mucoromycotina</taxon>
        <taxon>Mucoromycetes</taxon>
        <taxon>Mucorales</taxon>
        <taxon>Cunninghamellaceae</taxon>
        <taxon>Absidia</taxon>
    </lineage>
</organism>
<keyword evidence="1" id="KW-1133">Transmembrane helix</keyword>
<keyword evidence="3" id="KW-1185">Reference proteome</keyword>
<keyword evidence="1" id="KW-0472">Membrane</keyword>
<sequence>MNSQTIGRYAMQYLLESQTTKQRPEGPSQAVAISTPVQEPRRWWSRRPRPEDILTKEERKILKSVKSRAHFLDRGFSCCCIQIGFDGLIGFIPVVGDFVGLIFAMFLVEKAMEAHLPSKLINQMLINVAVDFFIGLVPIIGDILDIMYKCNTRNALLLEEYLIQRRQYQLRKQDVDNTIIPKATSSATNIHRGKDDEHLQSLTASKSTTAVELPPKEPIHKK</sequence>
<evidence type="ECO:0000256" key="1">
    <source>
        <dbReference type="SAM" id="Phobius"/>
    </source>
</evidence>
<dbReference type="Proteomes" id="UP000078561">
    <property type="component" value="Unassembled WGS sequence"/>
</dbReference>
<dbReference type="PANTHER" id="PTHR35519">
    <property type="entry name" value="MEMBRANE PROTEINS"/>
    <property type="match status" value="1"/>
</dbReference>
<accession>A0A163KVG4</accession>
<keyword evidence="1" id="KW-0812">Transmembrane</keyword>
<dbReference type="PANTHER" id="PTHR35519:SF2">
    <property type="entry name" value="PH DOMAIN PROTEIN"/>
    <property type="match status" value="1"/>
</dbReference>
<name>A0A163KVG4_ABSGL</name>
<reference evidence="2" key="1">
    <citation type="submission" date="2016-04" db="EMBL/GenBank/DDBJ databases">
        <authorList>
            <person name="Evans L.H."/>
            <person name="Alamgir A."/>
            <person name="Owens N."/>
            <person name="Weber N.D."/>
            <person name="Virtaneva K."/>
            <person name="Barbian K."/>
            <person name="Babar A."/>
            <person name="Rosenke K."/>
        </authorList>
    </citation>
    <scope>NUCLEOTIDE SEQUENCE [LARGE SCALE GENOMIC DNA]</scope>
    <source>
        <strain evidence="2">CBS 101.48</strain>
    </source>
</reference>
<dbReference type="STRING" id="4829.A0A163KVG4"/>
<gene>
    <name evidence="2" type="primary">ABSGL_06415.1 scaffold 8296</name>
</gene>
<dbReference type="EMBL" id="LT553376">
    <property type="protein sequence ID" value="SAM00699.1"/>
    <property type="molecule type" value="Genomic_DNA"/>
</dbReference>
<protein>
    <recommendedName>
        <fullName evidence="4">PH domain-containing protein</fullName>
    </recommendedName>
</protein>
<feature type="transmembrane region" description="Helical" evidence="1">
    <location>
        <begin position="120"/>
        <end position="141"/>
    </location>
</feature>